<sequence>MSRRRLGPTTARRRALSGVRVADELFDDVAAGDLAEGQERLDALDALDRPEGVEEQLLEVGVVAQAEAGHEVVGAGDDDQLVELGISRSWVRIVPRSAPGAMMMGM</sequence>
<dbReference type="Proteomes" id="UP000503011">
    <property type="component" value="Chromosome"/>
</dbReference>
<keyword evidence="2" id="KW-1185">Reference proteome</keyword>
<reference evidence="1 2" key="2">
    <citation type="submission" date="2020-03" db="EMBL/GenBank/DDBJ databases">
        <authorList>
            <person name="Ichikawa N."/>
            <person name="Kimura A."/>
            <person name="Kitahashi Y."/>
            <person name="Uohara A."/>
        </authorList>
    </citation>
    <scope>NUCLEOTIDE SEQUENCE [LARGE SCALE GENOMIC DNA]</scope>
    <source>
        <strain evidence="1 2">NBRC 105367</strain>
    </source>
</reference>
<organism evidence="1 2">
    <name type="scientific">Phytohabitans suffuscus</name>
    <dbReference type="NCBI Taxonomy" id="624315"/>
    <lineage>
        <taxon>Bacteria</taxon>
        <taxon>Bacillati</taxon>
        <taxon>Actinomycetota</taxon>
        <taxon>Actinomycetes</taxon>
        <taxon>Micromonosporales</taxon>
        <taxon>Micromonosporaceae</taxon>
    </lineage>
</organism>
<dbReference type="KEGG" id="psuu:Psuf_069420"/>
<dbReference type="EMBL" id="AP022871">
    <property type="protein sequence ID" value="BCB89629.1"/>
    <property type="molecule type" value="Genomic_DNA"/>
</dbReference>
<protein>
    <submittedName>
        <fullName evidence="1">Uncharacterized protein</fullName>
    </submittedName>
</protein>
<proteinExistence type="predicted"/>
<reference evidence="1 2" key="1">
    <citation type="submission" date="2020-03" db="EMBL/GenBank/DDBJ databases">
        <title>Whole genome shotgun sequence of Phytohabitans suffuscus NBRC 105367.</title>
        <authorList>
            <person name="Komaki H."/>
            <person name="Tamura T."/>
        </authorList>
    </citation>
    <scope>NUCLEOTIDE SEQUENCE [LARGE SCALE GENOMIC DNA]</scope>
    <source>
        <strain evidence="1 2">NBRC 105367</strain>
    </source>
</reference>
<name>A0A6F8YU77_9ACTN</name>
<accession>A0A6F8YU77</accession>
<evidence type="ECO:0000313" key="2">
    <source>
        <dbReference type="Proteomes" id="UP000503011"/>
    </source>
</evidence>
<dbReference type="AlphaFoldDB" id="A0A6F8YU77"/>
<evidence type="ECO:0000313" key="1">
    <source>
        <dbReference type="EMBL" id="BCB89629.1"/>
    </source>
</evidence>
<gene>
    <name evidence="1" type="ORF">Psuf_069420</name>
</gene>